<organism evidence="7 8">
    <name type="scientific">Quercus rubra</name>
    <name type="common">Northern red oak</name>
    <name type="synonym">Quercus borealis</name>
    <dbReference type="NCBI Taxonomy" id="3512"/>
    <lineage>
        <taxon>Eukaryota</taxon>
        <taxon>Viridiplantae</taxon>
        <taxon>Streptophyta</taxon>
        <taxon>Embryophyta</taxon>
        <taxon>Tracheophyta</taxon>
        <taxon>Spermatophyta</taxon>
        <taxon>Magnoliopsida</taxon>
        <taxon>eudicotyledons</taxon>
        <taxon>Gunneridae</taxon>
        <taxon>Pentapetalae</taxon>
        <taxon>rosids</taxon>
        <taxon>fabids</taxon>
        <taxon>Fagales</taxon>
        <taxon>Fagaceae</taxon>
        <taxon>Quercus</taxon>
    </lineage>
</organism>
<keyword evidence="2 5" id="KW-0479">Metal-binding</keyword>
<dbReference type="Proteomes" id="UP001324115">
    <property type="component" value="Unassembled WGS sequence"/>
</dbReference>
<keyword evidence="5" id="KW-0464">Manganese</keyword>
<dbReference type="GO" id="GO:0006284">
    <property type="term" value="P:base-excision repair"/>
    <property type="evidence" value="ECO:0007669"/>
    <property type="project" value="TreeGrafter"/>
</dbReference>
<evidence type="ECO:0000313" key="7">
    <source>
        <dbReference type="EMBL" id="KAK4566947.1"/>
    </source>
</evidence>
<evidence type="ECO:0000256" key="3">
    <source>
        <dbReference type="ARBA" id="ARBA00022801"/>
    </source>
</evidence>
<dbReference type="GO" id="GO:0008081">
    <property type="term" value="F:phosphoric diester hydrolase activity"/>
    <property type="evidence" value="ECO:0007669"/>
    <property type="project" value="TreeGrafter"/>
</dbReference>
<sequence length="163" mass="18903">MMSWNVRGLNDLQNRLIVRNLLQEWNCDVVCLQETKLVGVDRQMIGSLWSCPYVDWVALDADQTTGGVLMMWDRRALEKQVVMVGQFSVLVWWQGLGDGFIWACSGVYGPNDNNFRGQMWDELTGIQQLWEVPWCYIGDFNIVRFPSERLGGIMSYPDYGEFF</sequence>
<comment type="cofactor">
    <cofactor evidence="5">
        <name>Mg(2+)</name>
        <dbReference type="ChEBI" id="CHEBI:18420"/>
    </cofactor>
    <cofactor evidence="5">
        <name>Mn(2+)</name>
        <dbReference type="ChEBI" id="CHEBI:29035"/>
    </cofactor>
    <text evidence="5">Probably binds two magnesium or manganese ions per subunit.</text>
</comment>
<accession>A0AAN7IDM0</accession>
<feature type="binding site" evidence="5">
    <location>
        <position position="34"/>
    </location>
    <ligand>
        <name>Mg(2+)</name>
        <dbReference type="ChEBI" id="CHEBI:18420"/>
        <label>1</label>
    </ligand>
</feature>
<keyword evidence="4 5" id="KW-0460">Magnesium</keyword>
<dbReference type="Gene3D" id="3.60.10.10">
    <property type="entry name" value="Endonuclease/exonuclease/phosphatase"/>
    <property type="match status" value="1"/>
</dbReference>
<dbReference type="InterPro" id="IPR005135">
    <property type="entry name" value="Endo/exonuclease/phosphatase"/>
</dbReference>
<dbReference type="GO" id="GO:0003906">
    <property type="term" value="F:DNA-(apurinic or apyrimidinic site) endonuclease activity"/>
    <property type="evidence" value="ECO:0007669"/>
    <property type="project" value="TreeGrafter"/>
</dbReference>
<comment type="similarity">
    <text evidence="1">Belongs to the DNA repair enzymes AP/ExoA family.</text>
</comment>
<evidence type="ECO:0000259" key="6">
    <source>
        <dbReference type="Pfam" id="PF03372"/>
    </source>
</evidence>
<keyword evidence="8" id="KW-1185">Reference proteome</keyword>
<dbReference type="PANTHER" id="PTHR22748">
    <property type="entry name" value="AP ENDONUCLEASE"/>
    <property type="match status" value="1"/>
</dbReference>
<dbReference type="AlphaFoldDB" id="A0AAN7IDM0"/>
<dbReference type="SUPFAM" id="SSF56219">
    <property type="entry name" value="DNase I-like"/>
    <property type="match status" value="1"/>
</dbReference>
<evidence type="ECO:0000256" key="4">
    <source>
        <dbReference type="ARBA" id="ARBA00022842"/>
    </source>
</evidence>
<dbReference type="PANTHER" id="PTHR22748:SF19">
    <property type="entry name" value="ENDONUCLEASE_EXONUCLEASE_PHOSPHATASE DOMAIN-CONTAINING PROTEIN"/>
    <property type="match status" value="1"/>
</dbReference>
<evidence type="ECO:0000313" key="8">
    <source>
        <dbReference type="Proteomes" id="UP001324115"/>
    </source>
</evidence>
<dbReference type="EMBL" id="JAXUIC010000010">
    <property type="protein sequence ID" value="KAK4566947.1"/>
    <property type="molecule type" value="Genomic_DNA"/>
</dbReference>
<evidence type="ECO:0000256" key="2">
    <source>
        <dbReference type="ARBA" id="ARBA00022723"/>
    </source>
</evidence>
<reference evidence="7 8" key="1">
    <citation type="journal article" date="2023" name="G3 (Bethesda)">
        <title>A haplotype-resolved chromosome-scale genome for Quercus rubra L. provides insights into the genetics of adaptive traits for red oak species.</title>
        <authorList>
            <person name="Kapoor B."/>
            <person name="Jenkins J."/>
            <person name="Schmutz J."/>
            <person name="Zhebentyayeva T."/>
            <person name="Kuelheim C."/>
            <person name="Coggeshall M."/>
            <person name="Heim C."/>
            <person name="Lasky J.R."/>
            <person name="Leites L."/>
            <person name="Islam-Faridi N."/>
            <person name="Romero-Severson J."/>
            <person name="DeLeo V.L."/>
            <person name="Lucas S.M."/>
            <person name="Lazic D."/>
            <person name="Gailing O."/>
            <person name="Carlson J."/>
            <person name="Staton M."/>
        </authorList>
    </citation>
    <scope>NUCLEOTIDE SEQUENCE [LARGE SCALE GENOMIC DNA]</scope>
    <source>
        <tissue evidence="7">Dormant leaf buds and twig bark tissues</tissue>
    </source>
</reference>
<evidence type="ECO:0000256" key="5">
    <source>
        <dbReference type="PIRSR" id="PIRSR604808-2"/>
    </source>
</evidence>
<dbReference type="GO" id="GO:0008311">
    <property type="term" value="F:double-stranded DNA 3'-5' DNA exonuclease activity"/>
    <property type="evidence" value="ECO:0007669"/>
    <property type="project" value="TreeGrafter"/>
</dbReference>
<gene>
    <name evidence="7" type="ORF">RGQ29_002979</name>
</gene>
<dbReference type="InterPro" id="IPR004808">
    <property type="entry name" value="AP_endonuc_1"/>
</dbReference>
<name>A0AAN7IDM0_QUERU</name>
<feature type="domain" description="Endonuclease/exonuclease/phosphatase" evidence="6">
    <location>
        <begin position="2"/>
        <end position="143"/>
    </location>
</feature>
<dbReference type="GO" id="GO:0046872">
    <property type="term" value="F:metal ion binding"/>
    <property type="evidence" value="ECO:0007669"/>
    <property type="project" value="UniProtKB-KW"/>
</dbReference>
<dbReference type="Pfam" id="PF03372">
    <property type="entry name" value="Exo_endo_phos"/>
    <property type="match status" value="1"/>
</dbReference>
<dbReference type="InterPro" id="IPR036691">
    <property type="entry name" value="Endo/exonu/phosph_ase_sf"/>
</dbReference>
<evidence type="ECO:0000256" key="1">
    <source>
        <dbReference type="ARBA" id="ARBA00007092"/>
    </source>
</evidence>
<comment type="caution">
    <text evidence="7">The sequence shown here is derived from an EMBL/GenBank/DDBJ whole genome shotgun (WGS) entry which is preliminary data.</text>
</comment>
<feature type="binding site" evidence="5">
    <location>
        <position position="5"/>
    </location>
    <ligand>
        <name>Mg(2+)</name>
        <dbReference type="ChEBI" id="CHEBI:18420"/>
        <label>1</label>
    </ligand>
</feature>
<proteinExistence type="inferred from homology"/>
<dbReference type="GO" id="GO:0005634">
    <property type="term" value="C:nucleus"/>
    <property type="evidence" value="ECO:0007669"/>
    <property type="project" value="TreeGrafter"/>
</dbReference>
<keyword evidence="3" id="KW-0378">Hydrolase</keyword>
<protein>
    <recommendedName>
        <fullName evidence="6">Endonuclease/exonuclease/phosphatase domain-containing protein</fullName>
    </recommendedName>
</protein>